<comment type="subcellular location">
    <subcellularLocation>
        <location evidence="3">Secreted</location>
    </subcellularLocation>
    <subcellularLocation>
        <location evidence="3">Bacterial flagellum</location>
    </subcellularLocation>
</comment>
<evidence type="ECO:0000256" key="1">
    <source>
        <dbReference type="ARBA" id="ARBA00005709"/>
    </source>
</evidence>
<keyword evidence="6" id="KW-0969">Cilium</keyword>
<dbReference type="Gene3D" id="1.20.1330.10">
    <property type="entry name" value="f41 fragment of flagellin, N-terminal domain"/>
    <property type="match status" value="2"/>
</dbReference>
<gene>
    <name evidence="6" type="ORF">YZ82_07110</name>
</gene>
<accession>A0A562XCI8</accession>
<dbReference type="RefSeq" id="WP_147497456.1">
    <property type="nucleotide sequence ID" value="NZ_VOAP01000016.1"/>
</dbReference>
<dbReference type="EMBL" id="VOAP01000016">
    <property type="protein sequence ID" value="TWO19848.1"/>
    <property type="molecule type" value="Genomic_DNA"/>
</dbReference>
<comment type="caution">
    <text evidence="6">The sequence shown here is derived from an EMBL/GenBank/DDBJ whole genome shotgun (WGS) entry which is preliminary data.</text>
</comment>
<evidence type="ECO:0000259" key="5">
    <source>
        <dbReference type="Pfam" id="PF00700"/>
    </source>
</evidence>
<dbReference type="InterPro" id="IPR001029">
    <property type="entry name" value="Flagellin_N"/>
</dbReference>
<evidence type="ECO:0000313" key="6">
    <source>
        <dbReference type="EMBL" id="TWO19848.1"/>
    </source>
</evidence>
<feature type="domain" description="Flagellin C-terminal" evidence="5">
    <location>
        <begin position="747"/>
        <end position="829"/>
    </location>
</feature>
<proteinExistence type="inferred from homology"/>
<reference evidence="6 7" key="1">
    <citation type="submission" date="2019-07" db="EMBL/GenBank/DDBJ databases">
        <title>Rapid identification of Enteric Bacteria from Whole Genome Sequences (WGS) using Average Nucleotide Identity (ANI).</title>
        <authorList>
            <person name="Lane C."/>
        </authorList>
    </citation>
    <scope>NUCLEOTIDE SEQUENCE [LARGE SCALE GENOMIC DNA]</scope>
    <source>
        <strain evidence="6 7">D2411</strain>
    </source>
</reference>
<evidence type="ECO:0000313" key="7">
    <source>
        <dbReference type="Proteomes" id="UP000321812"/>
    </source>
</evidence>
<keyword evidence="2 3" id="KW-0975">Bacterial flagellum</keyword>
<dbReference type="Pfam" id="PF00669">
    <property type="entry name" value="Flagellin_N"/>
    <property type="match status" value="1"/>
</dbReference>
<evidence type="ECO:0000256" key="2">
    <source>
        <dbReference type="ARBA" id="ARBA00023143"/>
    </source>
</evidence>
<dbReference type="PANTHER" id="PTHR42792:SF1">
    <property type="entry name" value="FLAGELLAR HOOK-ASSOCIATED PROTEIN 3"/>
    <property type="match status" value="1"/>
</dbReference>
<keyword evidence="6" id="KW-0282">Flagellum</keyword>
<dbReference type="InterPro" id="IPR046358">
    <property type="entry name" value="Flagellin_C"/>
</dbReference>
<name>A0A562XCI8_CAMHY</name>
<dbReference type="InterPro" id="IPR001492">
    <property type="entry name" value="Flagellin"/>
</dbReference>
<comment type="function">
    <text evidence="3">Flagellin is the subunit protein which polymerizes to form the filaments of bacterial flagella.</text>
</comment>
<feature type="domain" description="Flagellin N-terminal" evidence="4">
    <location>
        <begin position="4"/>
        <end position="138"/>
    </location>
</feature>
<dbReference type="PANTHER" id="PTHR42792">
    <property type="entry name" value="FLAGELLIN"/>
    <property type="match status" value="1"/>
</dbReference>
<sequence>MRITNQLTSFNTLSNYRASQTDIYNLNNRFSSGLKIQNSYDDSGIYVDGTRLEYEINLLDQVKETTTKASEFSKNSDQALSDFVKQLENFKTKLIQSANDMHDATSRNAIANDLDSIKTHLQTIANTSINGQYLFSGTALDTKPVDSEGNYKGNSETIEAVVGANQTVPYNLNGYDLFLGKDNDYNKILTTNVSLHNQRKEANEKLDSVYLQTTDTIKDMIGRNYYSEDLLKQDPNKDPDKDQVVKGYNTTFFMQGKDANGNSFAKKFTLTPDASIQSLLDEIGYALGNDKNGKNKLVDVTLNNSGQIEVKDMKKGNNLLDFHIVGLTSQRTTETYKIGNTNLTITGGNKDNFKAKFENGELVLTDAKNAANKYTIKAGNNGNGITIGNQTINGTNLVIDPADLANGGINQNDFKTFNEKDIEKYSYAGSRDREGKWVFPDQFTSLEEVDYNVQNGLAYVTEFIKSDFSKDNGSKNLASDYNRLRFAKDSNTLTGNVSQIVKSTNEYATDATKLSEVAGASLNTLSTLDMNIVAKNGEKYKVSIKFLPNNNNAPIESELTISKTDDNFKAQQPAVYTSKIYNGVYDDAKKTTNAVVTKPEDITYRQLSDIISVVASNNIPQNLNNNATDQQKYEAFFVKAVQDSSTSVDVGLNYRGQLEIKDKSSSVTPIEISVFENTPNNGEFIAGMASGSMLSFNANNAITIDESNVDIFKDLEDMIKAVRSGSYRANADDGNNARTTGIQGALKRIDHLMDHINKQHTQIGSYTNLLSSTNDRVSTLKVNVSTVKSEIMDADYGETYIMFQQRLIGYQAMLQATSKINQVSLLNYM</sequence>
<dbReference type="Proteomes" id="UP000321812">
    <property type="component" value="Unassembled WGS sequence"/>
</dbReference>
<comment type="similarity">
    <text evidence="1 3">Belongs to the bacterial flagellin family.</text>
</comment>
<dbReference type="Pfam" id="PF00700">
    <property type="entry name" value="Flagellin_C"/>
    <property type="match status" value="1"/>
</dbReference>
<dbReference type="GO" id="GO:0005576">
    <property type="term" value="C:extracellular region"/>
    <property type="evidence" value="ECO:0007669"/>
    <property type="project" value="UniProtKB-SubCell"/>
</dbReference>
<keyword evidence="3" id="KW-0964">Secreted</keyword>
<dbReference type="SUPFAM" id="SSF64518">
    <property type="entry name" value="Phase 1 flagellin"/>
    <property type="match status" value="1"/>
</dbReference>
<organism evidence="6 7">
    <name type="scientific">Campylobacter hyointestinalis</name>
    <dbReference type="NCBI Taxonomy" id="198"/>
    <lineage>
        <taxon>Bacteria</taxon>
        <taxon>Pseudomonadati</taxon>
        <taxon>Campylobacterota</taxon>
        <taxon>Epsilonproteobacteria</taxon>
        <taxon>Campylobacterales</taxon>
        <taxon>Campylobacteraceae</taxon>
        <taxon>Campylobacter</taxon>
    </lineage>
</organism>
<evidence type="ECO:0000256" key="3">
    <source>
        <dbReference type="RuleBase" id="RU362073"/>
    </source>
</evidence>
<keyword evidence="6" id="KW-0966">Cell projection</keyword>
<dbReference type="GO" id="GO:0005198">
    <property type="term" value="F:structural molecule activity"/>
    <property type="evidence" value="ECO:0007669"/>
    <property type="project" value="UniProtKB-UniRule"/>
</dbReference>
<dbReference type="AlphaFoldDB" id="A0A562XCI8"/>
<protein>
    <recommendedName>
        <fullName evidence="3">Flagellin</fullName>
    </recommendedName>
</protein>
<dbReference type="GO" id="GO:0009288">
    <property type="term" value="C:bacterial-type flagellum"/>
    <property type="evidence" value="ECO:0007669"/>
    <property type="project" value="UniProtKB-SubCell"/>
</dbReference>
<evidence type="ECO:0000259" key="4">
    <source>
        <dbReference type="Pfam" id="PF00669"/>
    </source>
</evidence>